<evidence type="ECO:0000313" key="1">
    <source>
        <dbReference type="EMBL" id="BBE16432.1"/>
    </source>
</evidence>
<dbReference type="RefSeq" id="WP_318349511.1">
    <property type="nucleotide sequence ID" value="NZ_AP018694.1"/>
</dbReference>
<gene>
    <name evidence="1" type="ORF">AQPE_0570</name>
</gene>
<dbReference type="AlphaFoldDB" id="A0A5K7S4G0"/>
<accession>A0A5K7S4G0</accession>
<evidence type="ECO:0000313" key="2">
    <source>
        <dbReference type="Proteomes" id="UP001193389"/>
    </source>
</evidence>
<dbReference type="Proteomes" id="UP001193389">
    <property type="component" value="Chromosome"/>
</dbReference>
<evidence type="ECO:0008006" key="3">
    <source>
        <dbReference type="Google" id="ProtNLM"/>
    </source>
</evidence>
<proteinExistence type="predicted"/>
<organism evidence="1 2">
    <name type="scientific">Aquipluma nitroreducens</name>
    <dbReference type="NCBI Taxonomy" id="2010828"/>
    <lineage>
        <taxon>Bacteria</taxon>
        <taxon>Pseudomonadati</taxon>
        <taxon>Bacteroidota</taxon>
        <taxon>Bacteroidia</taxon>
        <taxon>Marinilabiliales</taxon>
        <taxon>Prolixibacteraceae</taxon>
        <taxon>Aquipluma</taxon>
    </lineage>
</organism>
<keyword evidence="2" id="KW-1185">Reference proteome</keyword>
<sequence length="308" mass="34739">MLIQFTTSIKTTLILLLFTIGGLNSYADISSDELIQNDTIATIKPPVSQSEVFVIPENARKAAIDFQVNSEISYFSFSNFVKDESRKIFYSAWLKEKEVNKLSARTDSLRKSYADSSDDQKEKISALILKAEGQMMTLNEEIPNLYEKARSEEKQYWQSASSDEKAKFQEKIKIYQDSIQQAIAALNKQKVPDTIMYYKAESKPVANTEPATSVTYKIQVGAFKGKLPDTAAKSIKKLGMLRKVESYKDEKGVTVYTTGSLKRYQEALTLQSQVKLEGIKNASIAAYNNGKRITLDEARKLNNEQDKP</sequence>
<dbReference type="KEGG" id="anf:AQPE_0570"/>
<protein>
    <recommendedName>
        <fullName evidence="3">SPOR domain-containing protein</fullName>
    </recommendedName>
</protein>
<reference evidence="1" key="1">
    <citation type="journal article" date="2020" name="Int. J. Syst. Evol. Microbiol.">
        <title>Aquipluma nitroreducens gen. nov. sp. nov., a novel facultatively anaerobic bacterium isolated from a freshwater lake.</title>
        <authorList>
            <person name="Watanabe M."/>
            <person name="Kojima H."/>
            <person name="Fukui M."/>
        </authorList>
    </citation>
    <scope>NUCLEOTIDE SEQUENCE</scope>
    <source>
        <strain evidence="1">MeG22</strain>
    </source>
</reference>
<name>A0A5K7S4G0_9BACT</name>
<dbReference type="EMBL" id="AP018694">
    <property type="protein sequence ID" value="BBE16432.1"/>
    <property type="molecule type" value="Genomic_DNA"/>
</dbReference>